<feature type="domain" description="AMP-binding enzyme C-terminal" evidence="6">
    <location>
        <begin position="450"/>
        <end position="524"/>
    </location>
</feature>
<dbReference type="NCBIfam" id="NF004837">
    <property type="entry name" value="PRK06187.1"/>
    <property type="match status" value="1"/>
</dbReference>
<comment type="caution">
    <text evidence="7">The sequence shown here is derived from an EMBL/GenBank/DDBJ whole genome shotgun (WGS) entry which is preliminary data.</text>
</comment>
<evidence type="ECO:0000313" key="8">
    <source>
        <dbReference type="Proteomes" id="UP000620596"/>
    </source>
</evidence>
<protein>
    <submittedName>
        <fullName evidence="7">Long-chain-fatty-acid--CoA ligase</fullName>
    </submittedName>
</protein>
<dbReference type="Pfam" id="PF00501">
    <property type="entry name" value="AMP-binding"/>
    <property type="match status" value="1"/>
</dbReference>
<dbReference type="PROSITE" id="PS00455">
    <property type="entry name" value="AMP_BINDING"/>
    <property type="match status" value="1"/>
</dbReference>
<dbReference type="Gene3D" id="3.40.50.12780">
    <property type="entry name" value="N-terminal domain of ligase-like"/>
    <property type="match status" value="1"/>
</dbReference>
<evidence type="ECO:0000256" key="4">
    <source>
        <dbReference type="ARBA" id="ARBA00023098"/>
    </source>
</evidence>
<name>A0A916WJC4_9BURK</name>
<feature type="domain" description="AMP-dependent synthetase/ligase" evidence="5">
    <location>
        <begin position="19"/>
        <end position="401"/>
    </location>
</feature>
<evidence type="ECO:0000256" key="3">
    <source>
        <dbReference type="ARBA" id="ARBA00022832"/>
    </source>
</evidence>
<dbReference type="AlphaFoldDB" id="A0A916WJC4"/>
<dbReference type="InterPro" id="IPR025110">
    <property type="entry name" value="AMP-bd_C"/>
</dbReference>
<evidence type="ECO:0000256" key="1">
    <source>
        <dbReference type="ARBA" id="ARBA00006432"/>
    </source>
</evidence>
<dbReference type="PANTHER" id="PTHR43859:SF4">
    <property type="entry name" value="BUTANOATE--COA LIGASE AAE1-RELATED"/>
    <property type="match status" value="1"/>
</dbReference>
<dbReference type="PANTHER" id="PTHR43859">
    <property type="entry name" value="ACYL-ACTIVATING ENZYME"/>
    <property type="match status" value="1"/>
</dbReference>
<dbReference type="EMBL" id="BMIG01000009">
    <property type="protein sequence ID" value="GGB03355.1"/>
    <property type="molecule type" value="Genomic_DNA"/>
</dbReference>
<keyword evidence="3" id="KW-0276">Fatty acid metabolism</keyword>
<dbReference type="Gene3D" id="3.30.300.30">
    <property type="match status" value="1"/>
</dbReference>
<dbReference type="GO" id="GO:0006631">
    <property type="term" value="P:fatty acid metabolic process"/>
    <property type="evidence" value="ECO:0007669"/>
    <property type="project" value="UniProtKB-KW"/>
</dbReference>
<gene>
    <name evidence="7" type="ORF">GCM10011496_25420</name>
</gene>
<evidence type="ECO:0000259" key="6">
    <source>
        <dbReference type="Pfam" id="PF13193"/>
    </source>
</evidence>
<dbReference type="FunFam" id="3.30.300.30:FF:000008">
    <property type="entry name" value="2,3-dihydroxybenzoate-AMP ligase"/>
    <property type="match status" value="1"/>
</dbReference>
<dbReference type="Proteomes" id="UP000620596">
    <property type="component" value="Unassembled WGS sequence"/>
</dbReference>
<dbReference type="RefSeq" id="WP_188708889.1">
    <property type="nucleotide sequence ID" value="NZ_BMIG01000009.1"/>
</dbReference>
<evidence type="ECO:0000259" key="5">
    <source>
        <dbReference type="Pfam" id="PF00501"/>
    </source>
</evidence>
<dbReference type="InterPro" id="IPR042099">
    <property type="entry name" value="ANL_N_sf"/>
</dbReference>
<evidence type="ECO:0000256" key="2">
    <source>
        <dbReference type="ARBA" id="ARBA00022598"/>
    </source>
</evidence>
<dbReference type="NCBIfam" id="NF004674">
    <property type="entry name" value="PRK06018.1"/>
    <property type="match status" value="1"/>
</dbReference>
<keyword evidence="2 7" id="KW-0436">Ligase</keyword>
<dbReference type="InterPro" id="IPR000873">
    <property type="entry name" value="AMP-dep_synth/lig_dom"/>
</dbReference>
<dbReference type="SUPFAM" id="SSF56801">
    <property type="entry name" value="Acetyl-CoA synthetase-like"/>
    <property type="match status" value="1"/>
</dbReference>
<dbReference type="Pfam" id="PF13193">
    <property type="entry name" value="AMP-binding_C"/>
    <property type="match status" value="1"/>
</dbReference>
<proteinExistence type="inferred from homology"/>
<reference evidence="7" key="2">
    <citation type="submission" date="2020-09" db="EMBL/GenBank/DDBJ databases">
        <authorList>
            <person name="Sun Q."/>
            <person name="Zhou Y."/>
        </authorList>
    </citation>
    <scope>NUCLEOTIDE SEQUENCE</scope>
    <source>
        <strain evidence="7">CGMCC 1.15322</strain>
    </source>
</reference>
<organism evidence="7 8">
    <name type="scientific">Polaromonas eurypsychrophila</name>
    <dbReference type="NCBI Taxonomy" id="1614635"/>
    <lineage>
        <taxon>Bacteria</taxon>
        <taxon>Pseudomonadati</taxon>
        <taxon>Pseudomonadota</taxon>
        <taxon>Betaproteobacteria</taxon>
        <taxon>Burkholderiales</taxon>
        <taxon>Comamonadaceae</taxon>
        <taxon>Polaromonas</taxon>
    </lineage>
</organism>
<accession>A0A916WJC4</accession>
<comment type="similarity">
    <text evidence="1">Belongs to the ATP-dependent AMP-binding enzyme family.</text>
</comment>
<dbReference type="NCBIfam" id="NF005426">
    <property type="entry name" value="PRK07008.1"/>
    <property type="match status" value="1"/>
</dbReference>
<keyword evidence="8" id="KW-1185">Reference proteome</keyword>
<dbReference type="InterPro" id="IPR045851">
    <property type="entry name" value="AMP-bd_C_sf"/>
</dbReference>
<reference evidence="7" key="1">
    <citation type="journal article" date="2014" name="Int. J. Syst. Evol. Microbiol.">
        <title>Complete genome sequence of Corynebacterium casei LMG S-19264T (=DSM 44701T), isolated from a smear-ripened cheese.</title>
        <authorList>
            <consortium name="US DOE Joint Genome Institute (JGI-PGF)"/>
            <person name="Walter F."/>
            <person name="Albersmeier A."/>
            <person name="Kalinowski J."/>
            <person name="Ruckert C."/>
        </authorList>
    </citation>
    <scope>NUCLEOTIDE SEQUENCE</scope>
    <source>
        <strain evidence="7">CGMCC 1.15322</strain>
    </source>
</reference>
<evidence type="ECO:0000313" key="7">
    <source>
        <dbReference type="EMBL" id="GGB03355.1"/>
    </source>
</evidence>
<keyword evidence="4" id="KW-0443">Lipid metabolism</keyword>
<sequence length="542" mass="59749">MLGLMQSQPLLISSLIDFAERHHGDAEIVSRRVEGDIHRYTYRDVASRSRQVARALDALKLQFGDRIATLAWNGYRHLELYFGVSGSGRVLHTLNPRLHPDLVSWIANHAEDQVLFFDLSFLPLVQAFHAKCTTIKHYIALCDADKLPVDSGIPNLSSYEAWIAPHSANYSWPSFDENSASSMCYTSGTTGNPKAALYSHRSTILHAYAAALPDVMCLSARDSILPVVPMFHVNAWGIPYSAALTGAKLVFPGPGLDGKSVYELIENEKVTYAAGVPTVWQMMLGHMKPAGLKFSTLKRTVIGGSACPPAMIHAFQEDYGVEVLHAWGMTEMSPLGTLCTLKNKHLGMSKDEQMKIRLKQGRAIYGMDMKIVGEDGKELVWDGKAYGDLHVKGPWIVGEYFKGEGGNPLINGWFPTGDVATIDADGYMQITDRSKDVIKSGGEWISSIDIENIAVAHPAVAMAACIGVRHPKWDERPIIAVVKKPGAEVTREELIKFYEGKTAKWQIPDDVVFVDAIPLGATGKMLKTRLREQLKDYTLPGV</sequence>
<dbReference type="GO" id="GO:0016874">
    <property type="term" value="F:ligase activity"/>
    <property type="evidence" value="ECO:0007669"/>
    <property type="project" value="UniProtKB-KW"/>
</dbReference>
<dbReference type="InterPro" id="IPR020845">
    <property type="entry name" value="AMP-binding_CS"/>
</dbReference>
<dbReference type="CDD" id="cd12119">
    <property type="entry name" value="ttLC_FACS_AlkK_like"/>
    <property type="match status" value="1"/>
</dbReference>